<dbReference type="VEuPathDB" id="FungiDB:I7I53_08713"/>
<comment type="subcellular location">
    <subcellularLocation>
        <location evidence="2">Cytoplasm</location>
    </subcellularLocation>
</comment>
<dbReference type="GO" id="GO:0006508">
    <property type="term" value="P:proteolysis"/>
    <property type="evidence" value="ECO:0007669"/>
    <property type="project" value="UniProtKB-KW"/>
</dbReference>
<dbReference type="EMBL" id="CP069102">
    <property type="protein sequence ID" value="QSS48653.1"/>
    <property type="molecule type" value="Genomic_DNA"/>
</dbReference>
<organism evidence="15 16">
    <name type="scientific">Ajellomyces capsulatus (strain H88)</name>
    <name type="common">Darling's disease fungus</name>
    <name type="synonym">Histoplasma capsulatum</name>
    <dbReference type="NCBI Taxonomy" id="544711"/>
    <lineage>
        <taxon>Eukaryota</taxon>
        <taxon>Fungi</taxon>
        <taxon>Dikarya</taxon>
        <taxon>Ascomycota</taxon>
        <taxon>Pezizomycotina</taxon>
        <taxon>Eurotiomycetes</taxon>
        <taxon>Eurotiomycetidae</taxon>
        <taxon>Onygenales</taxon>
        <taxon>Ajellomycetaceae</taxon>
        <taxon>Histoplasma</taxon>
    </lineage>
</organism>
<keyword evidence="5" id="KW-0963">Cytoplasm</keyword>
<dbReference type="GO" id="GO:0043418">
    <property type="term" value="P:homocysteine catabolic process"/>
    <property type="evidence" value="ECO:0007669"/>
    <property type="project" value="TreeGrafter"/>
</dbReference>
<dbReference type="AlphaFoldDB" id="A0A8A1L7M8"/>
<evidence type="ECO:0000256" key="7">
    <source>
        <dbReference type="ARBA" id="ARBA00022801"/>
    </source>
</evidence>
<reference evidence="15" key="1">
    <citation type="submission" date="2021-01" db="EMBL/GenBank/DDBJ databases">
        <title>Chromosome-level genome assembly of a human fungal pathogen reveals clustering of transcriptionally co-regulated genes.</title>
        <authorList>
            <person name="Voorhies M."/>
            <person name="Cohen S."/>
            <person name="Shea T.P."/>
            <person name="Petrus S."/>
            <person name="Munoz J.F."/>
            <person name="Poplawski S."/>
            <person name="Goldman W.E."/>
            <person name="Michael T."/>
            <person name="Cuomo C.A."/>
            <person name="Sil A."/>
            <person name="Beyhan S."/>
        </authorList>
    </citation>
    <scope>NUCLEOTIDE SEQUENCE</scope>
    <source>
        <strain evidence="15">H88</strain>
    </source>
</reference>
<keyword evidence="8" id="KW-0788">Thiol protease</keyword>
<dbReference type="SUPFAM" id="SSF54001">
    <property type="entry name" value="Cysteine proteinases"/>
    <property type="match status" value="1"/>
</dbReference>
<accession>A0A8A1L7M8</accession>
<dbReference type="Gene3D" id="3.90.70.10">
    <property type="entry name" value="Cysteine proteinases"/>
    <property type="match status" value="1"/>
</dbReference>
<dbReference type="GO" id="GO:0004197">
    <property type="term" value="F:cysteine-type endopeptidase activity"/>
    <property type="evidence" value="ECO:0007669"/>
    <property type="project" value="UniProtKB-EC"/>
</dbReference>
<dbReference type="GO" id="GO:0070005">
    <property type="term" value="F:cysteine-type aminopeptidase activity"/>
    <property type="evidence" value="ECO:0007669"/>
    <property type="project" value="InterPro"/>
</dbReference>
<keyword evidence="6" id="KW-0645">Protease</keyword>
<dbReference type="GO" id="GO:0005737">
    <property type="term" value="C:cytoplasm"/>
    <property type="evidence" value="ECO:0007669"/>
    <property type="project" value="UniProtKB-SubCell"/>
</dbReference>
<dbReference type="FunFam" id="3.90.70.10:FF:000021">
    <property type="entry name" value="Bleomycin hydrolase"/>
    <property type="match status" value="1"/>
</dbReference>
<dbReference type="Pfam" id="PF03051">
    <property type="entry name" value="Peptidase_C1_2"/>
    <property type="match status" value="1"/>
</dbReference>
<evidence type="ECO:0000256" key="8">
    <source>
        <dbReference type="ARBA" id="ARBA00022807"/>
    </source>
</evidence>
<comment type="function">
    <text evidence="9">The normal physiological role of the enzyme is unknown, but it is not essential for the viability of yeast cells. Has aminopeptidase activity, shortening substrate peptides sequentially by 1 amino acid. Has bleomycin hydrolase activity, which can protect the cell from the toxic effects of bleomycin. Has homocysteine-thiolactonase activity, protecting the cell against homocysteine toxicity. Acts as a repressor in the GAL4 regulatory system, but this does not require either the peptidase or nucleic acid-binding activities.</text>
</comment>
<name>A0A8A1L7M8_AJEC8</name>
<dbReference type="PANTHER" id="PTHR10363">
    <property type="entry name" value="BLEOMYCIN HYDROLASE"/>
    <property type="match status" value="1"/>
</dbReference>
<evidence type="ECO:0000313" key="15">
    <source>
        <dbReference type="EMBL" id="QSS48653.1"/>
    </source>
</evidence>
<evidence type="ECO:0000256" key="3">
    <source>
        <dbReference type="ARBA" id="ARBA00012465"/>
    </source>
</evidence>
<dbReference type="InterPro" id="IPR000169">
    <property type="entry name" value="Pept_cys_AS"/>
</dbReference>
<gene>
    <name evidence="15" type="ORF">I7I53_08713</name>
</gene>
<evidence type="ECO:0000256" key="9">
    <source>
        <dbReference type="ARBA" id="ARBA00025347"/>
    </source>
</evidence>
<evidence type="ECO:0000256" key="1">
    <source>
        <dbReference type="ARBA" id="ARBA00000423"/>
    </source>
</evidence>
<keyword evidence="7" id="KW-0378">Hydrolase</keyword>
<evidence type="ECO:0000256" key="4">
    <source>
        <dbReference type="ARBA" id="ARBA00016900"/>
    </source>
</evidence>
<dbReference type="CDD" id="cd00585">
    <property type="entry name" value="Peptidase_C1B"/>
    <property type="match status" value="1"/>
</dbReference>
<dbReference type="InterPro" id="IPR038765">
    <property type="entry name" value="Papain-like_cys_pep_sf"/>
</dbReference>
<evidence type="ECO:0000313" key="16">
    <source>
        <dbReference type="Proteomes" id="UP000663419"/>
    </source>
</evidence>
<evidence type="ECO:0000256" key="13">
    <source>
        <dbReference type="ARBA" id="ARBA00031859"/>
    </source>
</evidence>
<evidence type="ECO:0000256" key="2">
    <source>
        <dbReference type="ARBA" id="ARBA00004496"/>
    </source>
</evidence>
<dbReference type="PROSITE" id="PS00139">
    <property type="entry name" value="THIOL_PROTEASE_CYS"/>
    <property type="match status" value="1"/>
</dbReference>
<dbReference type="InterPro" id="IPR004134">
    <property type="entry name" value="Peptidase_C1B"/>
</dbReference>
<comment type="subunit">
    <text evidence="10">Homohexamer. Binds to nucleic acids. Binds single-stranded DNA and RNA with higher affinity than double-stranded DNA.</text>
</comment>
<dbReference type="EC" id="3.4.22.40" evidence="3"/>
<comment type="catalytic activity">
    <reaction evidence="1">
        <text>Inactivates bleomycin B2 (a cytotoxic glycometallopeptide) by hydrolysis of a carboxyamide bond of beta-aminoalanine, but also shows general aminopeptidase activity. The specificity varies somewhat with source, but amino acid arylamides of Met, Leu and Ala are preferred.</text>
        <dbReference type="EC" id="3.4.22.40"/>
    </reaction>
</comment>
<keyword evidence="15" id="KW-0031">Aminopeptidase</keyword>
<protein>
    <recommendedName>
        <fullName evidence="11">Bleomycin hydrolase</fullName>
        <ecNumber evidence="3">3.4.22.40</ecNumber>
    </recommendedName>
    <alternativeName>
        <fullName evidence="11">Bleomycin hydrolase</fullName>
    </alternativeName>
    <alternativeName>
        <fullName evidence="4">Cysteine proteinase 1, mitochondrial</fullName>
    </alternativeName>
    <alternativeName>
        <fullName evidence="14">Homocysteine-thiolactonase</fullName>
    </alternativeName>
    <alternativeName>
        <fullName evidence="12">Leucine aminopeptidase 3</fullName>
    </alternativeName>
    <alternativeName>
        <fullName evidence="13">Y3</fullName>
    </alternativeName>
</protein>
<evidence type="ECO:0000256" key="12">
    <source>
        <dbReference type="ARBA" id="ARBA00031564"/>
    </source>
</evidence>
<evidence type="ECO:0000256" key="14">
    <source>
        <dbReference type="ARBA" id="ARBA00032353"/>
    </source>
</evidence>
<evidence type="ECO:0000256" key="6">
    <source>
        <dbReference type="ARBA" id="ARBA00022670"/>
    </source>
</evidence>
<dbReference type="PANTHER" id="PTHR10363:SF2">
    <property type="entry name" value="BLEOMYCIN HYDROLASE"/>
    <property type="match status" value="1"/>
</dbReference>
<sequence length="578" mass="64113">MTLSYVSITCTPSPSTLDILTSRQHQRRNNHLAIGATLSHSPTPDIILHLHNCAQIRRQIHYLFYDMGAGQSKQVAASAVGREKGEIAQRMSKLSVAGKMQEALETYVCVDEDPPTYSSSKRNTTLSIPETKHWEKGLLADPKNRLALSALSSHSPTTIIASHAAEIADTHVFNIRIPLEGAPITNQHSSGRCWLFASTNVFRVALMKLYNVKSFELSQAYPFFWDKMEKANWFLENAIDTASEALDGRLMQRLMSSPMSDGGQWDMVTNLVGKYGLVPKELYPDTYNAKSSSFLGKLVTTKLREDALVLRKMATSFDPSVRASIGDTKKKFLQEIHSILTILLGPPPSPEEKFTWEYYDANGKFCKLSMTPLEFASSLSSREGLRACKGTDVNELFSLVNDPRNSYERLLTVDRLGNVVGGQPVTYVNVDMNTIKAGAIAMLKAGIPVFFGSDVGKYSNSASGIMDHALYDYSLGFNVNLGMSKAERLQTGESSMTHAMVLTAVHIGDDGKPLRWRVENSWGDAKGDKGWFVMTDKWMDEFVYQVVVDPRFVSQGVRDVLKQAPLTLPLWDPMGALA</sequence>
<evidence type="ECO:0000256" key="5">
    <source>
        <dbReference type="ARBA" id="ARBA00022490"/>
    </source>
</evidence>
<dbReference type="Proteomes" id="UP000663419">
    <property type="component" value="Chromosome 1"/>
</dbReference>
<evidence type="ECO:0000256" key="10">
    <source>
        <dbReference type="ARBA" id="ARBA00026080"/>
    </source>
</evidence>
<evidence type="ECO:0000256" key="11">
    <source>
        <dbReference type="ARBA" id="ARBA00030627"/>
    </source>
</evidence>
<dbReference type="GO" id="GO:0009636">
    <property type="term" value="P:response to toxic substance"/>
    <property type="evidence" value="ECO:0007669"/>
    <property type="project" value="TreeGrafter"/>
</dbReference>
<proteinExistence type="predicted"/>